<keyword evidence="2" id="KW-1185">Reference proteome</keyword>
<evidence type="ECO:0000313" key="2">
    <source>
        <dbReference type="Proteomes" id="UP000002439"/>
    </source>
</evidence>
<sequence>MRVTFNIGLAAPLGAPFLDVEQDFVQHCDFQLPDVELDIAFSSQTLNWTQEELSSHGWGVPVG</sequence>
<organism evidence="1 2">
    <name type="scientific">Pyrobaculum aerophilum (strain ATCC 51768 / DSM 7523 / JCM 9630 / CIP 104966 / NBRC 100827 / IM2)</name>
    <dbReference type="NCBI Taxonomy" id="178306"/>
    <lineage>
        <taxon>Archaea</taxon>
        <taxon>Thermoproteota</taxon>
        <taxon>Thermoprotei</taxon>
        <taxon>Thermoproteales</taxon>
        <taxon>Thermoproteaceae</taxon>
        <taxon>Pyrobaculum</taxon>
    </lineage>
</organism>
<protein>
    <submittedName>
        <fullName evidence="1">Uncharacterized protein</fullName>
    </submittedName>
</protein>
<dbReference type="HOGENOM" id="CLU_2875225_0_0_2"/>
<accession>Q8ZV02</accession>
<dbReference type="InParanoid" id="Q8ZV02"/>
<dbReference type="EnsemblBacteria" id="AAL64254">
    <property type="protein sequence ID" value="AAL64254"/>
    <property type="gene ID" value="PAE2521a"/>
</dbReference>
<proteinExistence type="predicted"/>
<dbReference type="EMBL" id="AE009441">
    <property type="protein sequence ID" value="AAL64254.1"/>
    <property type="molecule type" value="Genomic_DNA"/>
</dbReference>
<name>Q8ZV02_PYRAE</name>
<dbReference type="Proteomes" id="UP000002439">
    <property type="component" value="Chromosome"/>
</dbReference>
<gene>
    <name evidence="1" type="ordered locus">PAE2521a</name>
</gene>
<evidence type="ECO:0000313" key="1">
    <source>
        <dbReference type="EMBL" id="AAL64254.1"/>
    </source>
</evidence>
<dbReference type="KEGG" id="pai:PAE2521a"/>
<dbReference type="AlphaFoldDB" id="Q8ZV02"/>
<reference evidence="1 2" key="1">
    <citation type="journal article" date="2002" name="Proc. Natl. Acad. Sci. U.S.A.">
        <title>Genome sequence of the hyperthermophilic crenarchaeon Pyrobaculum aerophilum.</title>
        <authorList>
            <person name="Fitz-Gibbon S.T."/>
            <person name="Ladner H."/>
            <person name="Kim U.J."/>
            <person name="Stetter K.O."/>
            <person name="Simon M.I."/>
            <person name="Miller J.H."/>
        </authorList>
    </citation>
    <scope>NUCLEOTIDE SEQUENCE [LARGE SCALE GENOMIC DNA]</scope>
    <source>
        <strain evidence="2">ATCC 51768 / DSM 7523 / JCM 9630 / CIP 104966 / NBRC 100827 / IM2</strain>
    </source>
</reference>